<reference evidence="2" key="1">
    <citation type="submission" date="2019-12" db="EMBL/GenBank/DDBJ databases">
        <title>Genome sequencing and annotation of Brassica cretica.</title>
        <authorList>
            <person name="Studholme D.J."/>
            <person name="Sarris P.F."/>
        </authorList>
    </citation>
    <scope>NUCLEOTIDE SEQUENCE</scope>
    <source>
        <strain evidence="2">PFS-001/15</strain>
        <strain evidence="1">PFS-102/07</strain>
        <tissue evidence="2">Leaf</tissue>
    </source>
</reference>
<dbReference type="EMBL" id="QGKW02001988">
    <property type="protein sequence ID" value="KAF2553584.1"/>
    <property type="molecule type" value="Genomic_DNA"/>
</dbReference>
<organism evidence="2 3">
    <name type="scientific">Brassica cretica</name>
    <name type="common">Mustard</name>
    <dbReference type="NCBI Taxonomy" id="69181"/>
    <lineage>
        <taxon>Eukaryota</taxon>
        <taxon>Viridiplantae</taxon>
        <taxon>Streptophyta</taxon>
        <taxon>Embryophyta</taxon>
        <taxon>Tracheophyta</taxon>
        <taxon>Spermatophyta</taxon>
        <taxon>Magnoliopsida</taxon>
        <taxon>eudicotyledons</taxon>
        <taxon>Gunneridae</taxon>
        <taxon>Pentapetalae</taxon>
        <taxon>rosids</taxon>
        <taxon>malvids</taxon>
        <taxon>Brassicales</taxon>
        <taxon>Brassicaceae</taxon>
        <taxon>Brassiceae</taxon>
        <taxon>Brassica</taxon>
    </lineage>
</organism>
<dbReference type="EMBL" id="QGKY02002305">
    <property type="protein sequence ID" value="KAF2534352.1"/>
    <property type="molecule type" value="Genomic_DNA"/>
</dbReference>
<sequence>MFAEHGGGSLALLADDDRVCVCLLGSRMLEDVKLLIMPLGCTVVNSLTGLVKKDLNEL</sequence>
<gene>
    <name evidence="2" type="ORF">F2Q68_00037496</name>
    <name evidence="1" type="ORF">F2Q70_00033191</name>
</gene>
<protein>
    <submittedName>
        <fullName evidence="2">Uncharacterized protein</fullName>
    </submittedName>
</protein>
<evidence type="ECO:0000313" key="1">
    <source>
        <dbReference type="EMBL" id="KAF2534352.1"/>
    </source>
</evidence>
<name>A0A8S9H9S3_BRACR</name>
<comment type="caution">
    <text evidence="2">The sequence shown here is derived from an EMBL/GenBank/DDBJ whole genome shotgun (WGS) entry which is preliminary data.</text>
</comment>
<evidence type="ECO:0000313" key="2">
    <source>
        <dbReference type="EMBL" id="KAF2553584.1"/>
    </source>
</evidence>
<dbReference type="AlphaFoldDB" id="A0A8S9H9S3"/>
<proteinExistence type="predicted"/>
<dbReference type="Proteomes" id="UP000712281">
    <property type="component" value="Unassembled WGS sequence"/>
</dbReference>
<accession>A0A8S9H9S3</accession>
<evidence type="ECO:0000313" key="3">
    <source>
        <dbReference type="Proteomes" id="UP000712281"/>
    </source>
</evidence>